<evidence type="ECO:0000313" key="2">
    <source>
        <dbReference type="EMBL" id="TMP34382.1"/>
    </source>
</evidence>
<dbReference type="EMBL" id="PNCJ01000028">
    <property type="protein sequence ID" value="TMP34382.1"/>
    <property type="molecule type" value="Genomic_DNA"/>
</dbReference>
<accession>A0A5S3WX92</accession>
<keyword evidence="1" id="KW-0732">Signal</keyword>
<evidence type="ECO:0000256" key="1">
    <source>
        <dbReference type="SAM" id="SignalP"/>
    </source>
</evidence>
<name>A0A5S3WX92_9GAMM</name>
<reference evidence="2 3" key="1">
    <citation type="submission" date="2018-01" db="EMBL/GenBank/DDBJ databases">
        <authorList>
            <person name="Paulsen S."/>
            <person name="Gram L.K."/>
        </authorList>
    </citation>
    <scope>NUCLEOTIDE SEQUENCE [LARGE SCALE GENOMIC DNA]</scope>
    <source>
        <strain evidence="2 3">S2599</strain>
    </source>
</reference>
<gene>
    <name evidence="2" type="ORF">CWB98_17805</name>
</gene>
<comment type="caution">
    <text evidence="2">The sequence shown here is derived from an EMBL/GenBank/DDBJ whole genome shotgun (WGS) entry which is preliminary data.</text>
</comment>
<sequence>MKFKLLSIGVFALLPTSALPQSLAGKLMISTPGQQYHFATSSGKALRHLVKQGELVLKGEPVISYQDSTHNHTKQVVADSEGIVTELTRGPLVSKGDLLAKLLSPTLLGTFEPANAINNTPNVLWLCDAGQAFKVKVSYESKSMLFITLQLNEYVTKVSDTFKGAKSTTLFTDKEQCVDLLTKNEVLKKLP</sequence>
<reference evidence="3" key="2">
    <citation type="submission" date="2019-06" db="EMBL/GenBank/DDBJ databases">
        <title>Co-occurence of chitin degradation, pigmentation and bioactivity in marine Pseudoalteromonas.</title>
        <authorList>
            <person name="Sonnenschein E.C."/>
            <person name="Bech P.K."/>
        </authorList>
    </citation>
    <scope>NUCLEOTIDE SEQUENCE [LARGE SCALE GENOMIC DNA]</scope>
    <source>
        <strain evidence="3">S2599</strain>
    </source>
</reference>
<dbReference type="Proteomes" id="UP000306719">
    <property type="component" value="Unassembled WGS sequence"/>
</dbReference>
<feature type="chain" id="PRO_5024317496" description="Lipoyl-binding domain-containing protein" evidence="1">
    <location>
        <begin position="21"/>
        <end position="191"/>
    </location>
</feature>
<dbReference type="AlphaFoldDB" id="A0A5S3WX92"/>
<feature type="signal peptide" evidence="1">
    <location>
        <begin position="1"/>
        <end position="20"/>
    </location>
</feature>
<evidence type="ECO:0000313" key="3">
    <source>
        <dbReference type="Proteomes" id="UP000306719"/>
    </source>
</evidence>
<protein>
    <recommendedName>
        <fullName evidence="4">Lipoyl-binding domain-containing protein</fullName>
    </recommendedName>
</protein>
<evidence type="ECO:0008006" key="4">
    <source>
        <dbReference type="Google" id="ProtNLM"/>
    </source>
</evidence>
<dbReference type="RefSeq" id="WP_138546054.1">
    <property type="nucleotide sequence ID" value="NZ_PNCJ01000028.1"/>
</dbReference>
<dbReference type="OrthoDB" id="6292875at2"/>
<proteinExistence type="predicted"/>
<organism evidence="2 3">
    <name type="scientific">Pseudoalteromonas rubra</name>
    <dbReference type="NCBI Taxonomy" id="43658"/>
    <lineage>
        <taxon>Bacteria</taxon>
        <taxon>Pseudomonadati</taxon>
        <taxon>Pseudomonadota</taxon>
        <taxon>Gammaproteobacteria</taxon>
        <taxon>Alteromonadales</taxon>
        <taxon>Pseudoalteromonadaceae</taxon>
        <taxon>Pseudoalteromonas</taxon>
    </lineage>
</organism>